<feature type="domain" description="STAS" evidence="3">
    <location>
        <begin position="6"/>
        <end position="110"/>
    </location>
</feature>
<evidence type="ECO:0000256" key="1">
    <source>
        <dbReference type="ARBA" id="ARBA00009013"/>
    </source>
</evidence>
<dbReference type="PANTHER" id="PTHR33495:SF13">
    <property type="entry name" value="ANTI-SIGMA-F FACTOR ANTAGONIST RSFB"/>
    <property type="match status" value="1"/>
</dbReference>
<comment type="caution">
    <text evidence="4">The sequence shown here is derived from an EMBL/GenBank/DDBJ whole genome shotgun (WGS) entry which is preliminary data.</text>
</comment>
<accession>A0A7W7Q324</accession>
<reference evidence="4 5" key="1">
    <citation type="submission" date="2020-08" db="EMBL/GenBank/DDBJ databases">
        <title>Genomic Encyclopedia of Type Strains, Phase III (KMG-III): the genomes of soil and plant-associated and newly described type strains.</title>
        <authorList>
            <person name="Whitman W."/>
        </authorList>
    </citation>
    <scope>NUCLEOTIDE SEQUENCE [LARGE SCALE GENOMIC DNA]</scope>
    <source>
        <strain evidence="4 5">CECT 8960</strain>
    </source>
</reference>
<protein>
    <recommendedName>
        <fullName evidence="2">Anti-sigma factor antagonist</fullName>
    </recommendedName>
</protein>
<comment type="similarity">
    <text evidence="1 2">Belongs to the anti-sigma-factor antagonist family.</text>
</comment>
<dbReference type="InterPro" id="IPR003658">
    <property type="entry name" value="Anti-sigma_ant"/>
</dbReference>
<dbReference type="SUPFAM" id="SSF52091">
    <property type="entry name" value="SpoIIaa-like"/>
    <property type="match status" value="1"/>
</dbReference>
<dbReference type="InterPro" id="IPR002645">
    <property type="entry name" value="STAS_dom"/>
</dbReference>
<dbReference type="AlphaFoldDB" id="A0A7W7Q324"/>
<name>A0A7W7Q324_9PSEU</name>
<gene>
    <name evidence="4" type="ORF">FHR82_002093</name>
</gene>
<dbReference type="PROSITE" id="PS50801">
    <property type="entry name" value="STAS"/>
    <property type="match status" value="1"/>
</dbReference>
<dbReference type="EMBL" id="JACHJQ010000002">
    <property type="protein sequence ID" value="MBB4905876.1"/>
    <property type="molecule type" value="Genomic_DNA"/>
</dbReference>
<dbReference type="Proteomes" id="UP000520767">
    <property type="component" value="Unassembled WGS sequence"/>
</dbReference>
<dbReference type="NCBIfam" id="TIGR00377">
    <property type="entry name" value="ant_ant_sig"/>
    <property type="match status" value="1"/>
</dbReference>
<dbReference type="RefSeq" id="WP_311770997.1">
    <property type="nucleotide sequence ID" value="NZ_JACHJQ010000002.1"/>
</dbReference>
<keyword evidence="5" id="KW-1185">Reference proteome</keyword>
<evidence type="ECO:0000313" key="5">
    <source>
        <dbReference type="Proteomes" id="UP000520767"/>
    </source>
</evidence>
<dbReference type="PANTHER" id="PTHR33495">
    <property type="entry name" value="ANTI-SIGMA FACTOR ANTAGONIST TM_1081-RELATED-RELATED"/>
    <property type="match status" value="1"/>
</dbReference>
<organism evidence="4 5">
    <name type="scientific">Actinophytocola algeriensis</name>
    <dbReference type="NCBI Taxonomy" id="1768010"/>
    <lineage>
        <taxon>Bacteria</taxon>
        <taxon>Bacillati</taxon>
        <taxon>Actinomycetota</taxon>
        <taxon>Actinomycetes</taxon>
        <taxon>Pseudonocardiales</taxon>
        <taxon>Pseudonocardiaceae</taxon>
    </lineage>
</organism>
<dbReference type="GO" id="GO:0043856">
    <property type="term" value="F:anti-sigma factor antagonist activity"/>
    <property type="evidence" value="ECO:0007669"/>
    <property type="project" value="InterPro"/>
</dbReference>
<evidence type="ECO:0000256" key="2">
    <source>
        <dbReference type="RuleBase" id="RU003749"/>
    </source>
</evidence>
<dbReference type="Gene3D" id="3.30.750.24">
    <property type="entry name" value="STAS domain"/>
    <property type="match status" value="1"/>
</dbReference>
<proteinExistence type="inferred from homology"/>
<dbReference type="CDD" id="cd07043">
    <property type="entry name" value="STAS_anti-anti-sigma_factors"/>
    <property type="match status" value="1"/>
</dbReference>
<dbReference type="InterPro" id="IPR036513">
    <property type="entry name" value="STAS_dom_sf"/>
</dbReference>
<sequence length="110" mass="11577">MADTDFDVSIAHRDAATVLYVRGEVDVATAPTLRTAIAEAMRSESELVVIDLMAVTFLASAGLLVLVDASAVGRPAVRVVAAGRECLRPIRLTGLDTVLSMHETLTKALG</sequence>
<dbReference type="Pfam" id="PF01740">
    <property type="entry name" value="STAS"/>
    <property type="match status" value="1"/>
</dbReference>
<evidence type="ECO:0000313" key="4">
    <source>
        <dbReference type="EMBL" id="MBB4905876.1"/>
    </source>
</evidence>
<evidence type="ECO:0000259" key="3">
    <source>
        <dbReference type="PROSITE" id="PS50801"/>
    </source>
</evidence>